<feature type="region of interest" description="Disordered" evidence="1">
    <location>
        <begin position="413"/>
        <end position="459"/>
    </location>
</feature>
<evidence type="ECO:0000256" key="1">
    <source>
        <dbReference type="SAM" id="MobiDB-lite"/>
    </source>
</evidence>
<dbReference type="Pfam" id="PF14309">
    <property type="entry name" value="DUF4378"/>
    <property type="match status" value="1"/>
</dbReference>
<dbReference type="InterPro" id="IPR022212">
    <property type="entry name" value="DUF3741"/>
</dbReference>
<dbReference type="PANTHER" id="PTHR46836">
    <property type="entry name" value="AFADIN"/>
    <property type="match status" value="1"/>
</dbReference>
<proteinExistence type="predicted"/>
<protein>
    <recommendedName>
        <fullName evidence="6">DUF4378 domain-containing protein</fullName>
    </recommendedName>
</protein>
<dbReference type="AlphaFoldDB" id="A0A7N0U9M5"/>
<evidence type="ECO:0000313" key="5">
    <source>
        <dbReference type="Proteomes" id="UP000594263"/>
    </source>
</evidence>
<organism evidence="4 5">
    <name type="scientific">Kalanchoe fedtschenkoi</name>
    <name type="common">Lavender scallops</name>
    <name type="synonym">South American air plant</name>
    <dbReference type="NCBI Taxonomy" id="63787"/>
    <lineage>
        <taxon>Eukaryota</taxon>
        <taxon>Viridiplantae</taxon>
        <taxon>Streptophyta</taxon>
        <taxon>Embryophyta</taxon>
        <taxon>Tracheophyta</taxon>
        <taxon>Spermatophyta</taxon>
        <taxon>Magnoliopsida</taxon>
        <taxon>eudicotyledons</taxon>
        <taxon>Gunneridae</taxon>
        <taxon>Pentapetalae</taxon>
        <taxon>Saxifragales</taxon>
        <taxon>Crassulaceae</taxon>
        <taxon>Kalanchoe</taxon>
    </lineage>
</organism>
<sequence>MGSSWRRKSVVESIADRSAELPLDSSEAAATGASKIRKQRISPKLVSESSVSAFGSSDKYSAAFEQGGSYSGPFTGSSIKKLLFDEMSNERVQKRRSPSVIARLMGFEGLSLQQPTHKQLTNTQAKPQMTEYENYSHMRTSKQYPQFKDVYEVSESVKGESQGYRSRRSATSELSEAEIAFVRQKFIDAKRLATDEKFQGSKEFNDALEVLESNKDLFLKLLQEPNSMLTKHLHDLRRAYPHSQCSHTISKEPKGNQRHGNKDMGPQVQREILRNNGSGTPQKLSNVSAFYGTHRHDNGNLKNWHEGLDDRSTFPTKIVVLKPNLRRIQVSKPASDIISSASEFENSKKSQNIRIRDAEQRGKKHLNDDLQLPRHNAGESGELARRITQKMRGSLRTRSLDFTIYGLQDYNGGGSSSYESGNESSNGSDSRSSTSYSSNRTKLPLSHLSGSSVNKEARKRLSERWKMTQRFQEVGLSKSSTLGEMLSIPETTKESEIVILARKATSKDSRLNSAEEQARPLGISSRDGWKYYGQVKSLSSSASVPASLETLESTMRCKVSDDKRHLMRRMSHKDPSKTVKEIPRHKEELGDRRSRKSKSDSHHFSNITENNYSSEYTVSHIKDTPVCDEIPHEKEIIASEASAVKAGLVIDEVQDAQQGTLAMSVMPLEEYHHIGPTFQSEFQSPNHDTGIFDTQTSPDKKFEGYATPLDYLSVGPQSPSKSKDAELPSPMSVLGIPFPDDPSPGTECFGSLTADLQGLRMQLRLLKQESDSYAGGSMAISSSEDDEESTEVSEKRSLLAVDSLDSSYILDALTNSGFYDDEPHSFSARCHPSDYPMSPAEFEKLEEKYGEQAIWSRSERRILFDLINSGLVEIFRQCHDPHPWVKQSSSATLWSKSSNIDELEEKLLNWLQIQRTQENDALAAEKTIVKELEWYDSGRYIDEVGSWFEDLLTDELIKEILESWCEPLTCVS</sequence>
<name>A0A7N0U9M5_KALFE</name>
<evidence type="ECO:0000313" key="4">
    <source>
        <dbReference type="EnsemblPlants" id="Kaladp0058s0608.1.v1.1"/>
    </source>
</evidence>
<keyword evidence="5" id="KW-1185">Reference proteome</keyword>
<feature type="domain" description="DUF4378" evidence="3">
    <location>
        <begin position="806"/>
        <end position="959"/>
    </location>
</feature>
<dbReference type="Pfam" id="PF12552">
    <property type="entry name" value="DUF3741"/>
    <property type="match status" value="1"/>
</dbReference>
<evidence type="ECO:0000259" key="3">
    <source>
        <dbReference type="Pfam" id="PF14309"/>
    </source>
</evidence>
<dbReference type="Proteomes" id="UP000594263">
    <property type="component" value="Unplaced"/>
</dbReference>
<feature type="compositionally biased region" description="Basic and acidic residues" evidence="1">
    <location>
        <begin position="572"/>
        <end position="603"/>
    </location>
</feature>
<feature type="region of interest" description="Disordered" evidence="1">
    <location>
        <begin position="22"/>
        <end position="42"/>
    </location>
</feature>
<feature type="compositionally biased region" description="Basic and acidic residues" evidence="1">
    <location>
        <begin position="361"/>
        <end position="372"/>
    </location>
</feature>
<dbReference type="InterPro" id="IPR025486">
    <property type="entry name" value="DUF4378"/>
</dbReference>
<feature type="compositionally biased region" description="Low complexity" evidence="1">
    <location>
        <begin position="416"/>
        <end position="441"/>
    </location>
</feature>
<feature type="region of interest" description="Disordered" evidence="1">
    <location>
        <begin position="774"/>
        <end position="794"/>
    </location>
</feature>
<dbReference type="OMA" id="FTDPHPW"/>
<feature type="domain" description="DUF3741" evidence="2">
    <location>
        <begin position="183"/>
        <end position="227"/>
    </location>
</feature>
<dbReference type="Gramene" id="Kaladp0058s0608.1.v1.1">
    <property type="protein sequence ID" value="Kaladp0058s0608.1.v1.1"/>
    <property type="gene ID" value="Kaladp0058s0608.v1.1"/>
</dbReference>
<feature type="region of interest" description="Disordered" evidence="1">
    <location>
        <begin position="570"/>
        <end position="608"/>
    </location>
</feature>
<evidence type="ECO:0000259" key="2">
    <source>
        <dbReference type="Pfam" id="PF12552"/>
    </source>
</evidence>
<feature type="region of interest" description="Disordered" evidence="1">
    <location>
        <begin position="244"/>
        <end position="264"/>
    </location>
</feature>
<feature type="region of interest" description="Disordered" evidence="1">
    <location>
        <begin position="361"/>
        <end position="385"/>
    </location>
</feature>
<reference evidence="4" key="1">
    <citation type="submission" date="2021-01" db="UniProtKB">
        <authorList>
            <consortium name="EnsemblPlants"/>
        </authorList>
    </citation>
    <scope>IDENTIFICATION</scope>
</reference>
<accession>A0A7N0U9M5</accession>
<dbReference type="EnsemblPlants" id="Kaladp0058s0608.1.v1.1">
    <property type="protein sequence ID" value="Kaladp0058s0608.1.v1.1"/>
    <property type="gene ID" value="Kaladp0058s0608.v1.1"/>
</dbReference>
<evidence type="ECO:0008006" key="6">
    <source>
        <dbReference type="Google" id="ProtNLM"/>
    </source>
</evidence>
<dbReference type="PANTHER" id="PTHR46836:SF8">
    <property type="entry name" value="AFADIN"/>
    <property type="match status" value="1"/>
</dbReference>